<dbReference type="AlphaFoldDB" id="A0A4S8KMW0"/>
<evidence type="ECO:0000313" key="4">
    <source>
        <dbReference type="Proteomes" id="UP000297245"/>
    </source>
</evidence>
<dbReference type="EMBL" id="ML180842">
    <property type="protein sequence ID" value="THU76558.1"/>
    <property type="molecule type" value="Genomic_DNA"/>
</dbReference>
<feature type="transmembrane region" description="Helical" evidence="1">
    <location>
        <begin position="213"/>
        <end position="232"/>
    </location>
</feature>
<dbReference type="OrthoDB" id="2686513at2759"/>
<feature type="domain" description="DUF6533" evidence="2">
    <location>
        <begin position="22"/>
        <end position="66"/>
    </location>
</feature>
<keyword evidence="1" id="KW-1133">Transmembrane helix</keyword>
<name>A0A4S8KMW0_DENBC</name>
<dbReference type="Pfam" id="PF20151">
    <property type="entry name" value="DUF6533"/>
    <property type="match status" value="1"/>
</dbReference>
<dbReference type="Proteomes" id="UP000297245">
    <property type="component" value="Unassembled WGS sequence"/>
</dbReference>
<keyword evidence="4" id="KW-1185">Reference proteome</keyword>
<accession>A0A4S8KMW0</accession>
<evidence type="ECO:0000259" key="2">
    <source>
        <dbReference type="Pfam" id="PF20151"/>
    </source>
</evidence>
<evidence type="ECO:0000313" key="3">
    <source>
        <dbReference type="EMBL" id="THU76558.1"/>
    </source>
</evidence>
<organism evidence="3 4">
    <name type="scientific">Dendrothele bispora (strain CBS 962.96)</name>
    <dbReference type="NCBI Taxonomy" id="1314807"/>
    <lineage>
        <taxon>Eukaryota</taxon>
        <taxon>Fungi</taxon>
        <taxon>Dikarya</taxon>
        <taxon>Basidiomycota</taxon>
        <taxon>Agaricomycotina</taxon>
        <taxon>Agaricomycetes</taxon>
        <taxon>Agaricomycetidae</taxon>
        <taxon>Agaricales</taxon>
        <taxon>Agaricales incertae sedis</taxon>
        <taxon>Dendrothele</taxon>
    </lineage>
</organism>
<gene>
    <name evidence="3" type="ORF">K435DRAFT_787150</name>
</gene>
<reference evidence="3 4" key="1">
    <citation type="journal article" date="2019" name="Nat. Ecol. Evol.">
        <title>Megaphylogeny resolves global patterns of mushroom evolution.</title>
        <authorList>
            <person name="Varga T."/>
            <person name="Krizsan K."/>
            <person name="Foldi C."/>
            <person name="Dima B."/>
            <person name="Sanchez-Garcia M."/>
            <person name="Sanchez-Ramirez S."/>
            <person name="Szollosi G.J."/>
            <person name="Szarkandi J.G."/>
            <person name="Papp V."/>
            <person name="Albert L."/>
            <person name="Andreopoulos W."/>
            <person name="Angelini C."/>
            <person name="Antonin V."/>
            <person name="Barry K.W."/>
            <person name="Bougher N.L."/>
            <person name="Buchanan P."/>
            <person name="Buyck B."/>
            <person name="Bense V."/>
            <person name="Catcheside P."/>
            <person name="Chovatia M."/>
            <person name="Cooper J."/>
            <person name="Damon W."/>
            <person name="Desjardin D."/>
            <person name="Finy P."/>
            <person name="Geml J."/>
            <person name="Haridas S."/>
            <person name="Hughes K."/>
            <person name="Justo A."/>
            <person name="Karasinski D."/>
            <person name="Kautmanova I."/>
            <person name="Kiss B."/>
            <person name="Kocsube S."/>
            <person name="Kotiranta H."/>
            <person name="LaButti K.M."/>
            <person name="Lechner B.E."/>
            <person name="Liimatainen K."/>
            <person name="Lipzen A."/>
            <person name="Lukacs Z."/>
            <person name="Mihaltcheva S."/>
            <person name="Morgado L.N."/>
            <person name="Niskanen T."/>
            <person name="Noordeloos M.E."/>
            <person name="Ohm R.A."/>
            <person name="Ortiz-Santana B."/>
            <person name="Ovrebo C."/>
            <person name="Racz N."/>
            <person name="Riley R."/>
            <person name="Savchenko A."/>
            <person name="Shiryaev A."/>
            <person name="Soop K."/>
            <person name="Spirin V."/>
            <person name="Szebenyi C."/>
            <person name="Tomsovsky M."/>
            <person name="Tulloss R.E."/>
            <person name="Uehling J."/>
            <person name="Grigoriev I.V."/>
            <person name="Vagvolgyi C."/>
            <person name="Papp T."/>
            <person name="Martin F.M."/>
            <person name="Miettinen O."/>
            <person name="Hibbett D.S."/>
            <person name="Nagy L.G."/>
        </authorList>
    </citation>
    <scope>NUCLEOTIDE SEQUENCE [LARGE SCALE GENOMIC DNA]</scope>
    <source>
        <strain evidence="3 4">CBS 962.96</strain>
    </source>
</reference>
<sequence>MSEDPGISEDASATFDIALAEYLHLSGLVFLYYDHILTFPMEVKYLWKHLGCNSKSLFLLNRYYSVLGNAIVTYSIFSTSLAPKRCRSLHLFREILLLSTQVIVCLILSLRIWAIYGREKGLFAFLGVVGMILIGLASFAVFFGEHSTIRASITGEGCHSELEFITSIQAASAWEALFLYDSLLLALLLYKGFKTRRELGRVPLLEVVLRDGSLYYIMMTLANLANIFTFYFTGPFMRGGLSTLSSATSVTMTSRITFRLHANAHKETVESYELGTLRFAAAAGTADQHNANSRPSPV</sequence>
<feature type="transmembrane region" description="Helical" evidence="1">
    <location>
        <begin position="95"/>
        <end position="116"/>
    </location>
</feature>
<keyword evidence="1" id="KW-0472">Membrane</keyword>
<evidence type="ECO:0000256" key="1">
    <source>
        <dbReference type="SAM" id="Phobius"/>
    </source>
</evidence>
<feature type="transmembrane region" description="Helical" evidence="1">
    <location>
        <begin position="63"/>
        <end position="83"/>
    </location>
</feature>
<feature type="transmembrane region" description="Helical" evidence="1">
    <location>
        <begin position="176"/>
        <end position="193"/>
    </location>
</feature>
<feature type="transmembrane region" description="Helical" evidence="1">
    <location>
        <begin position="122"/>
        <end position="143"/>
    </location>
</feature>
<dbReference type="InterPro" id="IPR045340">
    <property type="entry name" value="DUF6533"/>
</dbReference>
<keyword evidence="1" id="KW-0812">Transmembrane</keyword>
<proteinExistence type="predicted"/>
<protein>
    <recommendedName>
        <fullName evidence="2">DUF6533 domain-containing protein</fullName>
    </recommendedName>
</protein>